<proteinExistence type="predicted"/>
<organism evidence="2 3">
    <name type="scientific">Mycena albidolilacea</name>
    <dbReference type="NCBI Taxonomy" id="1033008"/>
    <lineage>
        <taxon>Eukaryota</taxon>
        <taxon>Fungi</taxon>
        <taxon>Dikarya</taxon>
        <taxon>Basidiomycota</taxon>
        <taxon>Agaricomycotina</taxon>
        <taxon>Agaricomycetes</taxon>
        <taxon>Agaricomycetidae</taxon>
        <taxon>Agaricales</taxon>
        <taxon>Marasmiineae</taxon>
        <taxon>Mycenaceae</taxon>
        <taxon>Mycena</taxon>
    </lineage>
</organism>
<evidence type="ECO:0000256" key="1">
    <source>
        <dbReference type="SAM" id="MobiDB-lite"/>
    </source>
</evidence>
<accession>A0AAD6ZS78</accession>
<comment type="caution">
    <text evidence="2">The sequence shown here is derived from an EMBL/GenBank/DDBJ whole genome shotgun (WGS) entry which is preliminary data.</text>
</comment>
<keyword evidence="3" id="KW-1185">Reference proteome</keyword>
<feature type="region of interest" description="Disordered" evidence="1">
    <location>
        <begin position="1"/>
        <end position="20"/>
    </location>
</feature>
<dbReference type="AlphaFoldDB" id="A0AAD6ZS78"/>
<name>A0AAD6ZS78_9AGAR</name>
<dbReference type="EMBL" id="JARIHO010000030">
    <property type="protein sequence ID" value="KAJ7336858.1"/>
    <property type="molecule type" value="Genomic_DNA"/>
</dbReference>
<gene>
    <name evidence="2" type="ORF">DFH08DRAFT_813170</name>
</gene>
<evidence type="ECO:0000313" key="2">
    <source>
        <dbReference type="EMBL" id="KAJ7336858.1"/>
    </source>
</evidence>
<protein>
    <submittedName>
        <fullName evidence="2">Uncharacterized protein</fullName>
    </submittedName>
</protein>
<sequence length="268" mass="30132">MRNPLVTAPPVSKTWQAPTPTPAPQRALLLQADPLSECIQNPLLVELFPHFFATEQPSCWSWPDAEAIQSMPWSKAPKAFKRPKASWRRMLFVQPLAPMMVVSERCHLRGGNFDHRAVLDDPCLHMGVLYNLVLPFIDRVASGLSIHWPSEDSAAEPSLRVIYTKQCCPCWEWEIHPQFYSHANKTARSNLETNPGSTSPDFNQTLTRDSVVARHSFRKTPQSTYKSLAFHSLGSGCGTNLRPQCRVVCQLDGVLDPNNPNFFAKCHG</sequence>
<reference evidence="2" key="1">
    <citation type="submission" date="2023-03" db="EMBL/GenBank/DDBJ databases">
        <title>Massive genome expansion in bonnet fungi (Mycena s.s.) driven by repeated elements and novel gene families across ecological guilds.</title>
        <authorList>
            <consortium name="Lawrence Berkeley National Laboratory"/>
            <person name="Harder C.B."/>
            <person name="Miyauchi S."/>
            <person name="Viragh M."/>
            <person name="Kuo A."/>
            <person name="Thoen E."/>
            <person name="Andreopoulos B."/>
            <person name="Lu D."/>
            <person name="Skrede I."/>
            <person name="Drula E."/>
            <person name="Henrissat B."/>
            <person name="Morin E."/>
            <person name="Kohler A."/>
            <person name="Barry K."/>
            <person name="LaButti K."/>
            <person name="Morin E."/>
            <person name="Salamov A."/>
            <person name="Lipzen A."/>
            <person name="Mereny Z."/>
            <person name="Hegedus B."/>
            <person name="Baldrian P."/>
            <person name="Stursova M."/>
            <person name="Weitz H."/>
            <person name="Taylor A."/>
            <person name="Grigoriev I.V."/>
            <person name="Nagy L.G."/>
            <person name="Martin F."/>
            <person name="Kauserud H."/>
        </authorList>
    </citation>
    <scope>NUCLEOTIDE SEQUENCE</scope>
    <source>
        <strain evidence="2">CBHHK002</strain>
    </source>
</reference>
<dbReference type="Proteomes" id="UP001218218">
    <property type="component" value="Unassembled WGS sequence"/>
</dbReference>
<evidence type="ECO:0000313" key="3">
    <source>
        <dbReference type="Proteomes" id="UP001218218"/>
    </source>
</evidence>